<keyword evidence="2" id="KW-1003">Cell membrane</keyword>
<name>A0ABX7FPH4_BRECH</name>
<feature type="transmembrane region" description="Helical" evidence="7">
    <location>
        <begin position="196"/>
        <end position="217"/>
    </location>
</feature>
<dbReference type="PANTHER" id="PTHR32089:SF112">
    <property type="entry name" value="LYSOZYME-LIKE PROTEIN-RELATED"/>
    <property type="match status" value="1"/>
</dbReference>
<keyword evidence="7" id="KW-0812">Transmembrane</keyword>
<dbReference type="SMART" id="SM00283">
    <property type="entry name" value="MA"/>
    <property type="match status" value="1"/>
</dbReference>
<gene>
    <name evidence="10" type="ORF">JNE38_29735</name>
</gene>
<dbReference type="CDD" id="cd06225">
    <property type="entry name" value="HAMP"/>
    <property type="match status" value="1"/>
</dbReference>
<comment type="subcellular location">
    <subcellularLocation>
        <location evidence="1">Cell membrane</location>
    </subcellularLocation>
</comment>
<feature type="domain" description="Methyl-accepting transducer" evidence="8">
    <location>
        <begin position="299"/>
        <end position="535"/>
    </location>
</feature>
<protein>
    <submittedName>
        <fullName evidence="10">HAMP domain-containing protein</fullName>
    </submittedName>
</protein>
<dbReference type="Pfam" id="PF00672">
    <property type="entry name" value="HAMP"/>
    <property type="match status" value="1"/>
</dbReference>
<evidence type="ECO:0000256" key="2">
    <source>
        <dbReference type="ARBA" id="ARBA00022475"/>
    </source>
</evidence>
<dbReference type="EMBL" id="CP069127">
    <property type="protein sequence ID" value="QRG67557.1"/>
    <property type="molecule type" value="Genomic_DNA"/>
</dbReference>
<dbReference type="SUPFAM" id="SSF103190">
    <property type="entry name" value="Sensory domain-like"/>
    <property type="match status" value="1"/>
</dbReference>
<keyword evidence="11" id="KW-1185">Reference proteome</keyword>
<sequence>MIAFMKKRLVARILFVIILVLILIAAGNIAIQFVQTKAAVEEGINNYNIRIAESYGAGIKPERYAEFLKEPKETELYWSLRQELDIFRTQIGARYVYFVRFDENHDPRIMIDGRPPKDPDASPIDEVTDMPPDAVQAVMAGRQASSPVIENPVYGDYLSAYVPVKDANGTVIGALGIDTDAAVFEQLAAKVLKNSLPFYVLMLAIVLAAIGVIIWFVERALRPLRIVQASAEKMANGDLAEASGMLQAQPIRSVDEIGTVYQAMLGMSENLHLRVRSLVMNMEKTSEQLVASSSDFAVSANQMLDMGNSMNETMKTIHYGAHSQKKSAEDSVMAMEEIAQGIMRIAESSAMVSTASIEALEMARTGDKAVKRMNNQIRDISQSAKQTVDLTNQMRDYTDEIERSLHSIRGFTDQTKILALNATIEAARAGEHGQGFKVVANEVSKLADASARTVQQITDLLSNIGMQTAAISKEMEVVSQEISAGVQLSEEAEQSFIHAVKAFGMVSEQIMEVSATTEQLSAGSEEVVAQFTSIAHIANEVSGQTQQIQAMTNKQLGMMQHVHEATAILTANTQGMRQAIQQVNV</sequence>
<dbReference type="Pfam" id="PF00015">
    <property type="entry name" value="MCPsignal"/>
    <property type="match status" value="1"/>
</dbReference>
<dbReference type="RefSeq" id="WP_203354610.1">
    <property type="nucleotide sequence ID" value="NZ_CP069127.1"/>
</dbReference>
<dbReference type="SUPFAM" id="SSF58104">
    <property type="entry name" value="Methyl-accepting chemotaxis protein (MCP) signaling domain"/>
    <property type="match status" value="1"/>
</dbReference>
<keyword evidence="4 6" id="KW-0807">Transducer</keyword>
<evidence type="ECO:0000256" key="3">
    <source>
        <dbReference type="ARBA" id="ARBA00023136"/>
    </source>
</evidence>
<reference evidence="10 11" key="1">
    <citation type="submission" date="2021-01" db="EMBL/GenBank/DDBJ databases">
        <title>Identification of strong promoters based on the transcriptome of Brevibacillus choshinensis.</title>
        <authorList>
            <person name="Yao D."/>
            <person name="Zhang K."/>
            <person name="Wu J."/>
        </authorList>
    </citation>
    <scope>NUCLEOTIDE SEQUENCE [LARGE SCALE GENOMIC DNA]</scope>
    <source>
        <strain evidence="10 11">HPD31-SP3</strain>
    </source>
</reference>
<comment type="similarity">
    <text evidence="5">Belongs to the methyl-accepting chemotaxis (MCP) protein family.</text>
</comment>
<dbReference type="InterPro" id="IPR004089">
    <property type="entry name" value="MCPsignal_dom"/>
</dbReference>
<keyword evidence="7" id="KW-1133">Transmembrane helix</keyword>
<evidence type="ECO:0000313" key="10">
    <source>
        <dbReference type="EMBL" id="QRG67557.1"/>
    </source>
</evidence>
<evidence type="ECO:0000256" key="1">
    <source>
        <dbReference type="ARBA" id="ARBA00004236"/>
    </source>
</evidence>
<accession>A0ABX7FPH4</accession>
<dbReference type="PANTHER" id="PTHR32089">
    <property type="entry name" value="METHYL-ACCEPTING CHEMOTAXIS PROTEIN MCPB"/>
    <property type="match status" value="1"/>
</dbReference>
<proteinExistence type="inferred from homology"/>
<dbReference type="PROSITE" id="PS50111">
    <property type="entry name" value="CHEMOTAXIS_TRANSDUC_2"/>
    <property type="match status" value="1"/>
</dbReference>
<dbReference type="Proteomes" id="UP000596248">
    <property type="component" value="Chromosome"/>
</dbReference>
<evidence type="ECO:0000259" key="9">
    <source>
        <dbReference type="PROSITE" id="PS50885"/>
    </source>
</evidence>
<feature type="domain" description="HAMP" evidence="9">
    <location>
        <begin position="218"/>
        <end position="276"/>
    </location>
</feature>
<evidence type="ECO:0000256" key="5">
    <source>
        <dbReference type="ARBA" id="ARBA00029447"/>
    </source>
</evidence>
<evidence type="ECO:0000313" key="11">
    <source>
        <dbReference type="Proteomes" id="UP000596248"/>
    </source>
</evidence>
<dbReference type="Gene3D" id="1.10.287.950">
    <property type="entry name" value="Methyl-accepting chemotaxis protein"/>
    <property type="match status" value="1"/>
</dbReference>
<evidence type="ECO:0000256" key="6">
    <source>
        <dbReference type="PROSITE-ProRule" id="PRU00284"/>
    </source>
</evidence>
<dbReference type="InterPro" id="IPR029151">
    <property type="entry name" value="Sensor-like_sf"/>
</dbReference>
<dbReference type="PROSITE" id="PS50885">
    <property type="entry name" value="HAMP"/>
    <property type="match status" value="1"/>
</dbReference>
<organism evidence="10 11">
    <name type="scientific">Brevibacillus choshinensis</name>
    <dbReference type="NCBI Taxonomy" id="54911"/>
    <lineage>
        <taxon>Bacteria</taxon>
        <taxon>Bacillati</taxon>
        <taxon>Bacillota</taxon>
        <taxon>Bacilli</taxon>
        <taxon>Bacillales</taxon>
        <taxon>Paenibacillaceae</taxon>
        <taxon>Brevibacillus</taxon>
    </lineage>
</organism>
<dbReference type="InterPro" id="IPR003660">
    <property type="entry name" value="HAMP_dom"/>
</dbReference>
<keyword evidence="3 7" id="KW-0472">Membrane</keyword>
<evidence type="ECO:0000259" key="8">
    <source>
        <dbReference type="PROSITE" id="PS50111"/>
    </source>
</evidence>
<evidence type="ECO:0000256" key="4">
    <source>
        <dbReference type="ARBA" id="ARBA00023224"/>
    </source>
</evidence>
<dbReference type="SMART" id="SM00304">
    <property type="entry name" value="HAMP"/>
    <property type="match status" value="1"/>
</dbReference>
<dbReference type="Gene3D" id="6.10.340.10">
    <property type="match status" value="1"/>
</dbReference>
<evidence type="ECO:0000256" key="7">
    <source>
        <dbReference type="SAM" id="Phobius"/>
    </source>
</evidence>